<dbReference type="PANTHER" id="PTHR10000">
    <property type="entry name" value="PHOSPHOSERINE PHOSPHATASE"/>
    <property type="match status" value="1"/>
</dbReference>
<protein>
    <submittedName>
        <fullName evidence="1">Hydrolase</fullName>
    </submittedName>
</protein>
<comment type="caution">
    <text evidence="1">The sequence shown here is derived from an EMBL/GenBank/DDBJ whole genome shotgun (WGS) entry which is preliminary data.</text>
</comment>
<dbReference type="GO" id="GO:0000287">
    <property type="term" value="F:magnesium ion binding"/>
    <property type="evidence" value="ECO:0007669"/>
    <property type="project" value="TreeGrafter"/>
</dbReference>
<dbReference type="InterPro" id="IPR036412">
    <property type="entry name" value="HAD-like_sf"/>
</dbReference>
<dbReference type="RefSeq" id="WP_203914893.1">
    <property type="nucleotide sequence ID" value="NZ_BONY01000121.1"/>
</dbReference>
<organism evidence="1 2">
    <name type="scientific">Rhizocola hellebori</name>
    <dbReference type="NCBI Taxonomy" id="1392758"/>
    <lineage>
        <taxon>Bacteria</taxon>
        <taxon>Bacillati</taxon>
        <taxon>Actinomycetota</taxon>
        <taxon>Actinomycetes</taxon>
        <taxon>Micromonosporales</taxon>
        <taxon>Micromonosporaceae</taxon>
        <taxon>Rhizocola</taxon>
    </lineage>
</organism>
<proteinExistence type="predicted"/>
<dbReference type="AlphaFoldDB" id="A0A8J3QK09"/>
<dbReference type="EMBL" id="BONY01000121">
    <property type="protein sequence ID" value="GIH11164.1"/>
    <property type="molecule type" value="Genomic_DNA"/>
</dbReference>
<dbReference type="Gene3D" id="3.40.50.1000">
    <property type="entry name" value="HAD superfamily/HAD-like"/>
    <property type="match status" value="1"/>
</dbReference>
<dbReference type="Proteomes" id="UP000612899">
    <property type="component" value="Unassembled WGS sequence"/>
</dbReference>
<dbReference type="PANTHER" id="PTHR10000:SF8">
    <property type="entry name" value="HAD SUPERFAMILY HYDROLASE-LIKE, TYPE 3"/>
    <property type="match status" value="1"/>
</dbReference>
<dbReference type="Gene3D" id="3.30.1240.10">
    <property type="match status" value="1"/>
</dbReference>
<name>A0A8J3QK09_9ACTN</name>
<keyword evidence="2" id="KW-1185">Reference proteome</keyword>
<dbReference type="SUPFAM" id="SSF56784">
    <property type="entry name" value="HAD-like"/>
    <property type="match status" value="1"/>
</dbReference>
<dbReference type="Pfam" id="PF08282">
    <property type="entry name" value="Hydrolase_3"/>
    <property type="match status" value="1"/>
</dbReference>
<gene>
    <name evidence="1" type="ORF">Rhe02_92310</name>
</gene>
<dbReference type="GO" id="GO:0016791">
    <property type="term" value="F:phosphatase activity"/>
    <property type="evidence" value="ECO:0007669"/>
    <property type="project" value="TreeGrafter"/>
</dbReference>
<evidence type="ECO:0000313" key="2">
    <source>
        <dbReference type="Proteomes" id="UP000612899"/>
    </source>
</evidence>
<accession>A0A8J3QK09</accession>
<reference evidence="1" key="1">
    <citation type="submission" date="2021-01" db="EMBL/GenBank/DDBJ databases">
        <title>Whole genome shotgun sequence of Rhizocola hellebori NBRC 109834.</title>
        <authorList>
            <person name="Komaki H."/>
            <person name="Tamura T."/>
        </authorList>
    </citation>
    <scope>NUCLEOTIDE SEQUENCE</scope>
    <source>
        <strain evidence="1">NBRC 109834</strain>
    </source>
</reference>
<evidence type="ECO:0000313" key="1">
    <source>
        <dbReference type="EMBL" id="GIH11164.1"/>
    </source>
</evidence>
<sequence>MSQSERPLPKLIATDLDGTVVRSDETVSGFTHSVFERVRAAGIPIVGATGRGPRLEALSRIDLPHADLLVLGGGGRVIDLRGPSVRVLRDARVPGSVIASLVAKLEDQLGPVKLLVEVLDGEREPLWGDHVQDWPYPDDLVVQDRAVSLSHDVIKAFIRTPQGNPDMLLEAASEIIPSDVVTLTHSGLGWVEITPPGVDKGTGLAIVAADLGIDPSEVLVFGDMPNDIPMFKWAGYRRVAVENAHPALMALADEVTLSNERDGVAFYLDNMLKRAQRY</sequence>
<dbReference type="GO" id="GO:0005829">
    <property type="term" value="C:cytosol"/>
    <property type="evidence" value="ECO:0007669"/>
    <property type="project" value="TreeGrafter"/>
</dbReference>
<keyword evidence="1" id="KW-0378">Hydrolase</keyword>
<dbReference type="InterPro" id="IPR023214">
    <property type="entry name" value="HAD_sf"/>
</dbReference>